<dbReference type="PANTHER" id="PTHR22852">
    <property type="entry name" value="LETHAL 2 DENTICLELESS PROTEIN RETINOIC ACID-REGULATED NUCLEAR MATRIX-ASSOCIATED PROTEIN"/>
    <property type="match status" value="1"/>
</dbReference>
<dbReference type="PROSITE" id="PS50294">
    <property type="entry name" value="WD_REPEATS_REGION"/>
    <property type="match status" value="1"/>
</dbReference>
<dbReference type="SUPFAM" id="SSF50978">
    <property type="entry name" value="WD40 repeat-like"/>
    <property type="match status" value="1"/>
</dbReference>
<evidence type="ECO:0000313" key="6">
    <source>
        <dbReference type="Proteomes" id="UP001497516"/>
    </source>
</evidence>
<dbReference type="PANTHER" id="PTHR22852:SF0">
    <property type="entry name" value="DENTICLELESS PROTEIN HOMOLOG"/>
    <property type="match status" value="1"/>
</dbReference>
<protein>
    <submittedName>
        <fullName evidence="5">Uncharacterized protein</fullName>
    </submittedName>
</protein>
<evidence type="ECO:0000256" key="2">
    <source>
        <dbReference type="ARBA" id="ARBA00022786"/>
    </source>
</evidence>
<dbReference type="InterPro" id="IPR015943">
    <property type="entry name" value="WD40/YVTN_repeat-like_dom_sf"/>
</dbReference>
<reference evidence="5 6" key="1">
    <citation type="submission" date="2024-04" db="EMBL/GenBank/DDBJ databases">
        <authorList>
            <person name="Fracassetti M."/>
        </authorList>
    </citation>
    <scope>NUCLEOTIDE SEQUENCE [LARGE SCALE GENOMIC DNA]</scope>
</reference>
<evidence type="ECO:0000256" key="1">
    <source>
        <dbReference type="ARBA" id="ARBA00004906"/>
    </source>
</evidence>
<evidence type="ECO:0000256" key="3">
    <source>
        <dbReference type="ARBA" id="ARBA00038344"/>
    </source>
</evidence>
<dbReference type="Proteomes" id="UP001497516">
    <property type="component" value="Chromosome 1"/>
</dbReference>
<gene>
    <name evidence="5" type="ORF">LTRI10_LOCUS4710</name>
</gene>
<dbReference type="SMART" id="SM00320">
    <property type="entry name" value="WD40"/>
    <property type="match status" value="2"/>
</dbReference>
<comment type="pathway">
    <text evidence="1">Protein modification; protein ubiquitination.</text>
</comment>
<name>A0AAV2CMR6_9ROSI</name>
<dbReference type="EMBL" id="OZ034813">
    <property type="protein sequence ID" value="CAL1357050.1"/>
    <property type="molecule type" value="Genomic_DNA"/>
</dbReference>
<dbReference type="InterPro" id="IPR036322">
    <property type="entry name" value="WD40_repeat_dom_sf"/>
</dbReference>
<dbReference type="AlphaFoldDB" id="A0AAV2CMR6"/>
<dbReference type="InterPro" id="IPR001680">
    <property type="entry name" value="WD40_rpt"/>
</dbReference>
<feature type="repeat" description="WD" evidence="4">
    <location>
        <begin position="133"/>
        <end position="175"/>
    </location>
</feature>
<dbReference type="PROSITE" id="PS50082">
    <property type="entry name" value="WD_REPEATS_2"/>
    <property type="match status" value="1"/>
</dbReference>
<dbReference type="Pfam" id="PF00400">
    <property type="entry name" value="WD40"/>
    <property type="match status" value="1"/>
</dbReference>
<sequence length="238" mass="26313">MEAPSSSSRCRSGSFFQDIRSRELNGFRVRKRPYNEHSQLQFTEMGETAKNAHILAVSDEEGYLSLFDSRRNLSSAATRQENTGKARITEWVAHQNAIFDIRRIKDDARILTASGDQSIQLLDVQGKKCIGVLMGHTGSVKSLCSNPTNSDLLVSGSRDGSFALWDLRCQSTSTRRSTETCLSSTAVVKRAHLSTQAKRVRRTKTASTSITSVLYLKDEVSIATAGAVDSIVNHQLKR</sequence>
<keyword evidence="2" id="KW-0833">Ubl conjugation pathway</keyword>
<dbReference type="Gene3D" id="2.130.10.10">
    <property type="entry name" value="YVTN repeat-like/Quinoprotein amine dehydrogenase"/>
    <property type="match status" value="1"/>
</dbReference>
<comment type="similarity">
    <text evidence="3">Belongs to the WD repeat cdt2 family.</text>
</comment>
<accession>A0AAV2CMR6</accession>
<proteinExistence type="inferred from homology"/>
<keyword evidence="4" id="KW-0853">WD repeat</keyword>
<dbReference type="GO" id="GO:0043161">
    <property type="term" value="P:proteasome-mediated ubiquitin-dependent protein catabolic process"/>
    <property type="evidence" value="ECO:0007669"/>
    <property type="project" value="TreeGrafter"/>
</dbReference>
<evidence type="ECO:0000256" key="4">
    <source>
        <dbReference type="PROSITE-ProRule" id="PRU00221"/>
    </source>
</evidence>
<evidence type="ECO:0000313" key="5">
    <source>
        <dbReference type="EMBL" id="CAL1357050.1"/>
    </source>
</evidence>
<dbReference type="InterPro" id="IPR051865">
    <property type="entry name" value="WD-repeat_CDT2_adapter"/>
</dbReference>
<organism evidence="5 6">
    <name type="scientific">Linum trigynum</name>
    <dbReference type="NCBI Taxonomy" id="586398"/>
    <lineage>
        <taxon>Eukaryota</taxon>
        <taxon>Viridiplantae</taxon>
        <taxon>Streptophyta</taxon>
        <taxon>Embryophyta</taxon>
        <taxon>Tracheophyta</taxon>
        <taxon>Spermatophyta</taxon>
        <taxon>Magnoliopsida</taxon>
        <taxon>eudicotyledons</taxon>
        <taxon>Gunneridae</taxon>
        <taxon>Pentapetalae</taxon>
        <taxon>rosids</taxon>
        <taxon>fabids</taxon>
        <taxon>Malpighiales</taxon>
        <taxon>Linaceae</taxon>
        <taxon>Linum</taxon>
    </lineage>
</organism>
<keyword evidence="6" id="KW-1185">Reference proteome</keyword>
<dbReference type="GO" id="GO:0030674">
    <property type="term" value="F:protein-macromolecule adaptor activity"/>
    <property type="evidence" value="ECO:0007669"/>
    <property type="project" value="TreeGrafter"/>
</dbReference>
<dbReference type="GO" id="GO:0005634">
    <property type="term" value="C:nucleus"/>
    <property type="evidence" value="ECO:0007669"/>
    <property type="project" value="TreeGrafter"/>
</dbReference>